<dbReference type="Pfam" id="PF02627">
    <property type="entry name" value="CMD"/>
    <property type="match status" value="1"/>
</dbReference>
<evidence type="ECO:0000313" key="3">
    <source>
        <dbReference type="Proteomes" id="UP000249725"/>
    </source>
</evidence>
<protein>
    <submittedName>
        <fullName evidence="2">Carboxymuconolactone decarboxylase family protein</fullName>
    </submittedName>
</protein>
<dbReference type="InterPro" id="IPR004675">
    <property type="entry name" value="AhpD_core"/>
</dbReference>
<dbReference type="RefSeq" id="WP_111513517.1">
    <property type="nucleotide sequence ID" value="NZ_QFYR01000001.1"/>
</dbReference>
<dbReference type="AlphaFoldDB" id="A0A328ARX8"/>
<name>A0A328ARX8_9CAUL</name>
<dbReference type="Gene3D" id="1.20.1290.10">
    <property type="entry name" value="AhpD-like"/>
    <property type="match status" value="1"/>
</dbReference>
<dbReference type="Proteomes" id="UP000249725">
    <property type="component" value="Unassembled WGS sequence"/>
</dbReference>
<dbReference type="NCBIfam" id="TIGR00778">
    <property type="entry name" value="ahpD_dom"/>
    <property type="match status" value="1"/>
</dbReference>
<sequence>MTQRLAAPYKHAAKPYQAMVALEAAITDSGLEKSLLELIKTRVSQINGCAFCINMHVADALKAGENPMRLHLLSAWRESSLFTPRERAALAWAEALTLLPQTGAPDADWAELQAHFSEAEQVNVTFAVGAINTWNRLAVGFRSAHPAEAGRAAA</sequence>
<dbReference type="OrthoDB" id="9801997at2"/>
<dbReference type="GO" id="GO:0051920">
    <property type="term" value="F:peroxiredoxin activity"/>
    <property type="evidence" value="ECO:0007669"/>
    <property type="project" value="InterPro"/>
</dbReference>
<keyword evidence="3" id="KW-1185">Reference proteome</keyword>
<evidence type="ECO:0000313" key="2">
    <source>
        <dbReference type="EMBL" id="RAK57065.1"/>
    </source>
</evidence>
<dbReference type="EMBL" id="QFYR01000001">
    <property type="protein sequence ID" value="RAK57065.1"/>
    <property type="molecule type" value="Genomic_DNA"/>
</dbReference>
<gene>
    <name evidence="2" type="ORF">DJ018_03650</name>
</gene>
<organism evidence="2 3">
    <name type="scientific">Phenylobacterium deserti</name>
    <dbReference type="NCBI Taxonomy" id="1914756"/>
    <lineage>
        <taxon>Bacteria</taxon>
        <taxon>Pseudomonadati</taxon>
        <taxon>Pseudomonadota</taxon>
        <taxon>Alphaproteobacteria</taxon>
        <taxon>Caulobacterales</taxon>
        <taxon>Caulobacteraceae</taxon>
        <taxon>Phenylobacterium</taxon>
    </lineage>
</organism>
<dbReference type="PANTHER" id="PTHR34846">
    <property type="entry name" value="4-CARBOXYMUCONOLACTONE DECARBOXYLASE FAMILY PROTEIN (AFU_ORTHOLOGUE AFUA_6G11590)"/>
    <property type="match status" value="1"/>
</dbReference>
<dbReference type="SUPFAM" id="SSF69118">
    <property type="entry name" value="AhpD-like"/>
    <property type="match status" value="1"/>
</dbReference>
<dbReference type="InterPro" id="IPR029032">
    <property type="entry name" value="AhpD-like"/>
</dbReference>
<reference evidence="3" key="1">
    <citation type="submission" date="2018-05" db="EMBL/GenBank/DDBJ databases">
        <authorList>
            <person name="Li X."/>
        </authorList>
    </citation>
    <scope>NUCLEOTIDE SEQUENCE [LARGE SCALE GENOMIC DNA]</scope>
    <source>
        <strain evidence="3">YIM 73061</strain>
    </source>
</reference>
<accession>A0A328ARX8</accession>
<proteinExistence type="predicted"/>
<feature type="domain" description="Carboxymuconolactone decarboxylase-like" evidence="1">
    <location>
        <begin position="16"/>
        <end position="95"/>
    </location>
</feature>
<dbReference type="PANTHER" id="PTHR34846:SF10">
    <property type="entry name" value="CYTOPLASMIC PROTEIN"/>
    <property type="match status" value="1"/>
</dbReference>
<comment type="caution">
    <text evidence="2">The sequence shown here is derived from an EMBL/GenBank/DDBJ whole genome shotgun (WGS) entry which is preliminary data.</text>
</comment>
<evidence type="ECO:0000259" key="1">
    <source>
        <dbReference type="Pfam" id="PF02627"/>
    </source>
</evidence>
<dbReference type="InterPro" id="IPR003779">
    <property type="entry name" value="CMD-like"/>
</dbReference>